<feature type="compositionally biased region" description="Gly residues" evidence="1">
    <location>
        <begin position="57"/>
        <end position="70"/>
    </location>
</feature>
<feature type="compositionally biased region" description="Gly residues" evidence="1">
    <location>
        <begin position="118"/>
        <end position="131"/>
    </location>
</feature>
<dbReference type="RefSeq" id="WP_232134663.1">
    <property type="nucleotide sequence ID" value="NZ_JAJQKU010000001.1"/>
</dbReference>
<evidence type="ECO:0000313" key="3">
    <source>
        <dbReference type="Proteomes" id="UP001430360"/>
    </source>
</evidence>
<gene>
    <name evidence="2" type="ORF">LTT95_04475</name>
</gene>
<organism evidence="2 3">
    <name type="scientific">Luteimonas fraxinea</name>
    <dbReference type="NCBI Taxonomy" id="2901869"/>
    <lineage>
        <taxon>Bacteria</taxon>
        <taxon>Pseudomonadati</taxon>
        <taxon>Pseudomonadota</taxon>
        <taxon>Gammaproteobacteria</taxon>
        <taxon>Lysobacterales</taxon>
        <taxon>Lysobacteraceae</taxon>
        <taxon>Luteimonas</taxon>
    </lineage>
</organism>
<dbReference type="Proteomes" id="UP001430360">
    <property type="component" value="Unassembled WGS sequence"/>
</dbReference>
<name>A0ABS8UCG5_9GAMM</name>
<evidence type="ECO:0000313" key="2">
    <source>
        <dbReference type="EMBL" id="MCD9096190.1"/>
    </source>
</evidence>
<accession>A0ABS8UCG5</accession>
<feature type="region of interest" description="Disordered" evidence="1">
    <location>
        <begin position="105"/>
        <end position="131"/>
    </location>
</feature>
<protein>
    <submittedName>
        <fullName evidence="2">Uncharacterized protein</fullName>
    </submittedName>
</protein>
<reference evidence="2" key="2">
    <citation type="journal article" date="2022" name="Syst. Appl. Microbiol.">
        <title>Physiological and genomic characterisation of Luteimonas fraxinea sp. nov., a bacterial species associated with trees tolerant to ash dieback.</title>
        <authorList>
            <person name="Ulrich K."/>
            <person name="Becker R."/>
            <person name="Behrendt U."/>
            <person name="Kube M."/>
            <person name="Schneck V."/>
            <person name="Ulrich A."/>
        </authorList>
    </citation>
    <scope>NUCLEOTIDE SEQUENCE</scope>
    <source>
        <strain evidence="2">A1P009</strain>
    </source>
</reference>
<sequence length="131" mass="13284">MKITNNHGESLGLPTGQVVAPGDTVTIAEDDIPAITGNDVLKAWDDKKIITIEGAPKAGGTGSQTGGSTGGDDERTVLMARLDELKVSYDKRTGVAKLRELVTEAEKKAAEADSNTGDGAGTGSQTGGGEG</sequence>
<feature type="region of interest" description="Disordered" evidence="1">
    <location>
        <begin position="54"/>
        <end position="73"/>
    </location>
</feature>
<dbReference type="EMBL" id="JAJQKU010000001">
    <property type="protein sequence ID" value="MCD9096190.1"/>
    <property type="molecule type" value="Genomic_DNA"/>
</dbReference>
<proteinExistence type="predicted"/>
<keyword evidence="3" id="KW-1185">Reference proteome</keyword>
<evidence type="ECO:0000256" key="1">
    <source>
        <dbReference type="SAM" id="MobiDB-lite"/>
    </source>
</evidence>
<reference evidence="2" key="1">
    <citation type="submission" date="2021-12" db="EMBL/GenBank/DDBJ databases">
        <authorList>
            <person name="Ulrich A."/>
        </authorList>
    </citation>
    <scope>NUCLEOTIDE SEQUENCE</scope>
    <source>
        <strain evidence="2">A1P009</strain>
    </source>
</reference>
<comment type="caution">
    <text evidence="2">The sequence shown here is derived from an EMBL/GenBank/DDBJ whole genome shotgun (WGS) entry which is preliminary data.</text>
</comment>